<reference evidence="1 2" key="1">
    <citation type="journal article" date="2015" name="PeerJ">
        <title>First genomic representation of candidate bacterial phylum KSB3 points to enhanced environmental sensing as a trigger of wastewater bulking.</title>
        <authorList>
            <person name="Sekiguchi Y."/>
            <person name="Ohashi A."/>
            <person name="Parks D.H."/>
            <person name="Yamauchi T."/>
            <person name="Tyson G.W."/>
            <person name="Hugenholtz P."/>
        </authorList>
    </citation>
    <scope>NUCLEOTIDE SEQUENCE [LARGE SCALE GENOMIC DNA]</scope>
</reference>
<sequence>MSVKPVLGGWEIPRIESIKILENRSFVELTVPGRVGSLFQDMNTAPTCIVISGSLYGDEARNAFLEEVRGKFRDGEPVTFVADIVTATEIQYVIIGTLHFEESGTKPDQIGYFIVLKESPPPSPPADPLGGLDAGLLDQADNFLDSVTGALDIIDLLGNVPNIDDPTPPLRDALEGISSALDRLKGITGSLNELFGGRE</sequence>
<name>A0A081C209_VECG1</name>
<dbReference type="STRING" id="1499967.U27_05588"/>
<dbReference type="HOGENOM" id="CLU_118455_0_0_0"/>
<dbReference type="eggNOG" id="COG4228">
    <property type="taxonomic scope" value="Bacteria"/>
</dbReference>
<protein>
    <submittedName>
        <fullName evidence="1">Uncharacterized protein</fullName>
    </submittedName>
</protein>
<dbReference type="Proteomes" id="UP000030661">
    <property type="component" value="Unassembled WGS sequence"/>
</dbReference>
<evidence type="ECO:0000313" key="2">
    <source>
        <dbReference type="Proteomes" id="UP000030661"/>
    </source>
</evidence>
<evidence type="ECO:0000313" key="1">
    <source>
        <dbReference type="EMBL" id="GAK58614.1"/>
    </source>
</evidence>
<dbReference type="EMBL" id="DF820468">
    <property type="protein sequence ID" value="GAK58614.1"/>
    <property type="molecule type" value="Genomic_DNA"/>
</dbReference>
<dbReference type="AlphaFoldDB" id="A0A081C209"/>
<organism evidence="1 2">
    <name type="scientific">Vecturithrix granuli</name>
    <dbReference type="NCBI Taxonomy" id="1499967"/>
    <lineage>
        <taxon>Bacteria</taxon>
        <taxon>Candidatus Moduliflexota</taxon>
        <taxon>Candidatus Vecturitrichia</taxon>
        <taxon>Candidatus Vecturitrichales</taxon>
        <taxon>Candidatus Vecturitrichaceae</taxon>
        <taxon>Candidatus Vecturithrix</taxon>
    </lineage>
</organism>
<keyword evidence="2" id="KW-1185">Reference proteome</keyword>
<proteinExistence type="predicted"/>
<gene>
    <name evidence="1" type="ORF">U27_05588</name>
</gene>
<accession>A0A081C209</accession>